<evidence type="ECO:0000259" key="1">
    <source>
        <dbReference type="PROSITE" id="PS50853"/>
    </source>
</evidence>
<accession>A0A1V4QI01</accession>
<feature type="non-terminal residue" evidence="2">
    <location>
        <position position="493"/>
    </location>
</feature>
<dbReference type="InterPro" id="IPR013783">
    <property type="entry name" value="Ig-like_fold"/>
</dbReference>
<comment type="caution">
    <text evidence="2">The sequence shown here is derived from an EMBL/GenBank/DDBJ whole genome shotgun (WGS) entry which is preliminary data.</text>
</comment>
<protein>
    <recommendedName>
        <fullName evidence="1">Fibronectin type-III domain-containing protein</fullName>
    </recommendedName>
</protein>
<dbReference type="InterPro" id="IPR003961">
    <property type="entry name" value="FN3_dom"/>
</dbReference>
<dbReference type="SUPFAM" id="SSF49265">
    <property type="entry name" value="Fibronectin type III"/>
    <property type="match status" value="1"/>
</dbReference>
<evidence type="ECO:0000313" key="3">
    <source>
        <dbReference type="Proteomes" id="UP000191663"/>
    </source>
</evidence>
<dbReference type="AlphaFoldDB" id="A0A1V4QI01"/>
<organism evidence="2 3">
    <name type="scientific">candidate division WOR-3 bacterium 4484_100</name>
    <dbReference type="NCBI Taxonomy" id="1936077"/>
    <lineage>
        <taxon>Bacteria</taxon>
        <taxon>Bacteria division WOR-3</taxon>
    </lineage>
</organism>
<sequence>MKKLIFILLPIVVLAQVYVLKKDVLSAGGRKVTNSSANYVLYGTVSQTAIGKVEDTNYRGWIGFWSPPEAIPPSSPYIYVTKSDSNATLTWNKVTTDTMGNSEIIRHYVVYRNTSPSFIPGPSDSIGATVQSETTYTDVGTLNVGQSYYYLVKAVDIALNRSKKSNMGYKFNKVFVENPSATDKNWTSLPWHSEYTTVSDLTTDLSPSGDPLTKVTNLRDDQLYESYTWTTVPFPHWAGTDFTITSGRGYEMVTITDTSLVIVGSNNPDGLINLNENPSTTDKNWVSIPYNAIYSTVSDITTEYSPSGDPLTKVTNLRDDQLYESYTWTTVPFPHWAGTDFSITPGRAYEMVTINDTTWNPTEYSNETFAIALVHRPKSMEMRLHLGNLTEPDRAPAWSVNRPDNGLGTKFNKEIDYSNAEHYQLSAITPGYKADYREVGVSHLVRGYFKLSGCSNIAFTAYRPDSPYDVITENLVGSGIELVNDFALFWFDV</sequence>
<feature type="domain" description="Fibronectin type-III" evidence="1">
    <location>
        <begin position="72"/>
        <end position="179"/>
    </location>
</feature>
<gene>
    <name evidence="2" type="ORF">BXT86_00180</name>
</gene>
<dbReference type="PROSITE" id="PS50853">
    <property type="entry name" value="FN3"/>
    <property type="match status" value="1"/>
</dbReference>
<proteinExistence type="predicted"/>
<dbReference type="InterPro" id="IPR036116">
    <property type="entry name" value="FN3_sf"/>
</dbReference>
<dbReference type="EMBL" id="MUKB01000002">
    <property type="protein sequence ID" value="OPX18641.1"/>
    <property type="molecule type" value="Genomic_DNA"/>
</dbReference>
<name>A0A1V4QI01_UNCW3</name>
<evidence type="ECO:0000313" key="2">
    <source>
        <dbReference type="EMBL" id="OPX18641.1"/>
    </source>
</evidence>
<dbReference type="Gene3D" id="2.60.40.10">
    <property type="entry name" value="Immunoglobulins"/>
    <property type="match status" value="1"/>
</dbReference>
<reference evidence="3" key="1">
    <citation type="submission" date="2017-01" db="EMBL/GenBank/DDBJ databases">
        <title>Novel pathways for hydrocarbon cycling and metabolic interdependencies in hydrothermal sediment communities.</title>
        <authorList>
            <person name="Dombrowski N."/>
            <person name="Seitz K."/>
            <person name="Teske A."/>
            <person name="Baker B."/>
        </authorList>
    </citation>
    <scope>NUCLEOTIDE SEQUENCE [LARGE SCALE GENOMIC DNA]</scope>
</reference>
<dbReference type="Proteomes" id="UP000191663">
    <property type="component" value="Unassembled WGS sequence"/>
</dbReference>